<dbReference type="AlphaFoldDB" id="A0A1M5NEE4"/>
<sequence>MTEIVFICATCQMPDGAKPGPAFAKDLAQKLSSAGVTVQLVDCLNMCDAPLSLALRAPGKTAYLFSDLRPDDIEDAAALARLYKDAKGGEITDARPAGRLRHCLVGRIPSDLPSK</sequence>
<gene>
    <name evidence="1" type="ORF">SAMN04488044_1504</name>
</gene>
<proteinExistence type="predicted"/>
<evidence type="ECO:0000313" key="2">
    <source>
        <dbReference type="Proteomes" id="UP000184211"/>
    </source>
</evidence>
<evidence type="ECO:0000313" key="1">
    <source>
        <dbReference type="EMBL" id="SHG87549.1"/>
    </source>
</evidence>
<dbReference type="Proteomes" id="UP000184211">
    <property type="component" value="Unassembled WGS sequence"/>
</dbReference>
<dbReference type="Pfam" id="PF07845">
    <property type="entry name" value="DUF1636"/>
    <property type="match status" value="1"/>
</dbReference>
<dbReference type="EMBL" id="FQWM01000002">
    <property type="protein sequence ID" value="SHG87549.1"/>
    <property type="molecule type" value="Genomic_DNA"/>
</dbReference>
<protein>
    <submittedName>
        <fullName evidence="1">Predicted metal-binding protein</fullName>
    </submittedName>
</protein>
<keyword evidence="2" id="KW-1185">Reference proteome</keyword>
<dbReference type="STRING" id="870908.SAMN04488044_1504"/>
<dbReference type="RefSeq" id="WP_072792708.1">
    <property type="nucleotide sequence ID" value="NZ_FQWM01000002.1"/>
</dbReference>
<accession>A0A1M5NEE4</accession>
<organism evidence="1 2">
    <name type="scientific">Cognatishimia maritima</name>
    <dbReference type="NCBI Taxonomy" id="870908"/>
    <lineage>
        <taxon>Bacteria</taxon>
        <taxon>Pseudomonadati</taxon>
        <taxon>Pseudomonadota</taxon>
        <taxon>Alphaproteobacteria</taxon>
        <taxon>Rhodobacterales</taxon>
        <taxon>Paracoccaceae</taxon>
        <taxon>Cognatishimia</taxon>
    </lineage>
</organism>
<reference evidence="2" key="1">
    <citation type="submission" date="2016-11" db="EMBL/GenBank/DDBJ databases">
        <authorList>
            <person name="Varghese N."/>
            <person name="Submissions S."/>
        </authorList>
    </citation>
    <scope>NUCLEOTIDE SEQUENCE [LARGE SCALE GENOMIC DNA]</scope>
    <source>
        <strain evidence="2">DSM 28223</strain>
    </source>
</reference>
<dbReference type="InterPro" id="IPR012863">
    <property type="entry name" value="DUF1636"/>
</dbReference>
<name>A0A1M5NEE4_9RHOB</name>